<name>A0A562TYF4_9SPHI</name>
<dbReference type="EMBL" id="VLLI01000008">
    <property type="protein sequence ID" value="TWI98622.1"/>
    <property type="molecule type" value="Genomic_DNA"/>
</dbReference>
<evidence type="ECO:0000256" key="1">
    <source>
        <dbReference type="SAM" id="MobiDB-lite"/>
    </source>
</evidence>
<dbReference type="Proteomes" id="UP000317010">
    <property type="component" value="Unassembled WGS sequence"/>
</dbReference>
<gene>
    <name evidence="2" type="ORF">JN11_02810</name>
</gene>
<dbReference type="RefSeq" id="WP_144913444.1">
    <property type="nucleotide sequence ID" value="NZ_VLLI01000008.1"/>
</dbReference>
<comment type="caution">
    <text evidence="2">The sequence shown here is derived from an EMBL/GenBank/DDBJ whole genome shotgun (WGS) entry which is preliminary data.</text>
</comment>
<dbReference type="OrthoDB" id="1191296at2"/>
<proteinExistence type="predicted"/>
<feature type="region of interest" description="Disordered" evidence="1">
    <location>
        <begin position="517"/>
        <end position="599"/>
    </location>
</feature>
<evidence type="ECO:0000313" key="3">
    <source>
        <dbReference type="Proteomes" id="UP000317010"/>
    </source>
</evidence>
<protein>
    <submittedName>
        <fullName evidence="2">RHS repeat-associated protein</fullName>
    </submittedName>
</protein>
<dbReference type="InterPro" id="IPR050708">
    <property type="entry name" value="T6SS_VgrG/RHS"/>
</dbReference>
<accession>A0A562TYF4</accession>
<evidence type="ECO:0000313" key="2">
    <source>
        <dbReference type="EMBL" id="TWI98622.1"/>
    </source>
</evidence>
<feature type="compositionally biased region" description="Basic and acidic residues" evidence="1">
    <location>
        <begin position="542"/>
        <end position="553"/>
    </location>
</feature>
<dbReference type="Gene3D" id="2.180.10.10">
    <property type="entry name" value="RHS repeat-associated core"/>
    <property type="match status" value="1"/>
</dbReference>
<organism evidence="2 3">
    <name type="scientific">Mucilaginibacter frigoritolerans</name>
    <dbReference type="NCBI Taxonomy" id="652788"/>
    <lineage>
        <taxon>Bacteria</taxon>
        <taxon>Pseudomonadati</taxon>
        <taxon>Bacteroidota</taxon>
        <taxon>Sphingobacteriia</taxon>
        <taxon>Sphingobacteriales</taxon>
        <taxon>Sphingobacteriaceae</taxon>
        <taxon>Mucilaginibacter</taxon>
    </lineage>
</organism>
<feature type="compositionally biased region" description="Polar residues" evidence="1">
    <location>
        <begin position="588"/>
        <end position="597"/>
    </location>
</feature>
<dbReference type="AlphaFoldDB" id="A0A562TYF4"/>
<dbReference type="PANTHER" id="PTHR32305">
    <property type="match status" value="1"/>
</dbReference>
<dbReference type="PANTHER" id="PTHR32305:SF15">
    <property type="entry name" value="PROTEIN RHSA-RELATED"/>
    <property type="match status" value="1"/>
</dbReference>
<sequence>MYDQIERKRQTFESINGGTNVLLSQSDYNEIGQLRAKHLQSSNGGSSFLQDIAYSYNERGWLLSSSAPLFQEQLQYNQVTGVNGITPTHQYNGNIASQSWGTSSAPNSNSYTYTYDNLNRLLGGTSIDNNNETGITYDQVGNITTLNRYQANILIDQLSYTYTNNGNYTNQVQNIVDGSGNNTGLNSGTMSYTYDANGNMLSNSNTVTTTQNKSFTYNLLNLPMVATVATGTATYTYDASGTKLRKVDVLNGVTKTTDYISGIEYDNSTTTIGFIQTEEGKAVPGTGGYDYTYYLGDNLGNTRITFDTQTGVAAVLQQDDYYPFGLEINRIVSSPKNEYLYNKKELQEELGQYDYGARFYDPVIARWTSIDPLAEFMRRHSPYNYVMNNPLRFIDATGMAADDPTLNGGTLKEVVITATPIPKSTAATIGSFLWGAVDYVPFAGSVKQIGVGIYHGSWKEAGLGVGMLAVDVFTGGEGGEALRVGETLAVDALKVGAEDEVKEIAEQTLEEKTFQTYTKEHPETGEVYSGKTSGKGTPEENVAARDAGHHKNADGFGPAKLDKSSTSSDAIRGREQQLIEHSGGAKSVNGTSGNAINGISAKNPKMQQYINAATKAFGSLPKK</sequence>
<dbReference type="InterPro" id="IPR022385">
    <property type="entry name" value="Rhs_assc_core"/>
</dbReference>
<reference evidence="2 3" key="1">
    <citation type="submission" date="2019-07" db="EMBL/GenBank/DDBJ databases">
        <title>Genomic Encyclopedia of Archaeal and Bacterial Type Strains, Phase II (KMG-II): from individual species to whole genera.</title>
        <authorList>
            <person name="Goeker M."/>
        </authorList>
    </citation>
    <scope>NUCLEOTIDE SEQUENCE [LARGE SCALE GENOMIC DNA]</scope>
    <source>
        <strain evidence="2 3">ATCC BAA-1854</strain>
    </source>
</reference>
<dbReference type="NCBIfam" id="TIGR03696">
    <property type="entry name" value="Rhs_assc_core"/>
    <property type="match status" value="1"/>
</dbReference>
<keyword evidence="3" id="KW-1185">Reference proteome</keyword>